<evidence type="ECO:0000256" key="1">
    <source>
        <dbReference type="SAM" id="MobiDB-lite"/>
    </source>
</evidence>
<feature type="region of interest" description="Disordered" evidence="1">
    <location>
        <begin position="1"/>
        <end position="61"/>
    </location>
</feature>
<accession>A0A8R7RA74</accession>
<organism evidence="2 3">
    <name type="scientific">Triticum urartu</name>
    <name type="common">Red wild einkorn</name>
    <name type="synonym">Crithodium urartu</name>
    <dbReference type="NCBI Taxonomy" id="4572"/>
    <lineage>
        <taxon>Eukaryota</taxon>
        <taxon>Viridiplantae</taxon>
        <taxon>Streptophyta</taxon>
        <taxon>Embryophyta</taxon>
        <taxon>Tracheophyta</taxon>
        <taxon>Spermatophyta</taxon>
        <taxon>Magnoliopsida</taxon>
        <taxon>Liliopsida</taxon>
        <taxon>Poales</taxon>
        <taxon>Poaceae</taxon>
        <taxon>BOP clade</taxon>
        <taxon>Pooideae</taxon>
        <taxon>Triticodae</taxon>
        <taxon>Triticeae</taxon>
        <taxon>Triticinae</taxon>
        <taxon>Triticum</taxon>
    </lineage>
</organism>
<sequence length="61" mass="7175">MHSQAKGGVRQRAKEEPNYIYKHLETVEPTRPEEETPIYQRTNRPPTNTNHKPQKLPPQNL</sequence>
<reference evidence="3" key="1">
    <citation type="journal article" date="2013" name="Nature">
        <title>Draft genome of the wheat A-genome progenitor Triticum urartu.</title>
        <authorList>
            <person name="Ling H.Q."/>
            <person name="Zhao S."/>
            <person name="Liu D."/>
            <person name="Wang J."/>
            <person name="Sun H."/>
            <person name="Zhang C."/>
            <person name="Fan H."/>
            <person name="Li D."/>
            <person name="Dong L."/>
            <person name="Tao Y."/>
            <person name="Gao C."/>
            <person name="Wu H."/>
            <person name="Li Y."/>
            <person name="Cui Y."/>
            <person name="Guo X."/>
            <person name="Zheng S."/>
            <person name="Wang B."/>
            <person name="Yu K."/>
            <person name="Liang Q."/>
            <person name="Yang W."/>
            <person name="Lou X."/>
            <person name="Chen J."/>
            <person name="Feng M."/>
            <person name="Jian J."/>
            <person name="Zhang X."/>
            <person name="Luo G."/>
            <person name="Jiang Y."/>
            <person name="Liu J."/>
            <person name="Wang Z."/>
            <person name="Sha Y."/>
            <person name="Zhang B."/>
            <person name="Wu H."/>
            <person name="Tang D."/>
            <person name="Shen Q."/>
            <person name="Xue P."/>
            <person name="Zou S."/>
            <person name="Wang X."/>
            <person name="Liu X."/>
            <person name="Wang F."/>
            <person name="Yang Y."/>
            <person name="An X."/>
            <person name="Dong Z."/>
            <person name="Zhang K."/>
            <person name="Zhang X."/>
            <person name="Luo M.C."/>
            <person name="Dvorak J."/>
            <person name="Tong Y."/>
            <person name="Wang J."/>
            <person name="Yang H."/>
            <person name="Li Z."/>
            <person name="Wang D."/>
            <person name="Zhang A."/>
            <person name="Wang J."/>
        </authorList>
    </citation>
    <scope>NUCLEOTIDE SEQUENCE</scope>
    <source>
        <strain evidence="3">cv. G1812</strain>
    </source>
</reference>
<feature type="compositionally biased region" description="Basic and acidic residues" evidence="1">
    <location>
        <begin position="12"/>
        <end position="34"/>
    </location>
</feature>
<proteinExistence type="predicted"/>
<keyword evidence="3" id="KW-1185">Reference proteome</keyword>
<dbReference type="AlphaFoldDB" id="A0A8R7RA74"/>
<dbReference type="Gramene" id="TuG1812G0700005457.01.T01">
    <property type="protein sequence ID" value="TuG1812G0700005457.01.T01.cds421368"/>
    <property type="gene ID" value="TuG1812G0700005457.01"/>
</dbReference>
<name>A0A8R7RA74_TRIUA</name>
<dbReference type="Proteomes" id="UP000015106">
    <property type="component" value="Chromosome 7"/>
</dbReference>
<dbReference type="EnsemblPlants" id="TuG1812G0700005457.01.T01">
    <property type="protein sequence ID" value="TuG1812G0700005457.01.T01.cds421368"/>
    <property type="gene ID" value="TuG1812G0700005457.01"/>
</dbReference>
<reference evidence="2" key="2">
    <citation type="submission" date="2018-03" db="EMBL/GenBank/DDBJ databases">
        <title>The Triticum urartu genome reveals the dynamic nature of wheat genome evolution.</title>
        <authorList>
            <person name="Ling H."/>
            <person name="Ma B."/>
            <person name="Shi X."/>
            <person name="Liu H."/>
            <person name="Dong L."/>
            <person name="Sun H."/>
            <person name="Cao Y."/>
            <person name="Gao Q."/>
            <person name="Zheng S."/>
            <person name="Li Y."/>
            <person name="Yu Y."/>
            <person name="Du H."/>
            <person name="Qi M."/>
            <person name="Li Y."/>
            <person name="Yu H."/>
            <person name="Cui Y."/>
            <person name="Wang N."/>
            <person name="Chen C."/>
            <person name="Wu H."/>
            <person name="Zhao Y."/>
            <person name="Zhang J."/>
            <person name="Li Y."/>
            <person name="Zhou W."/>
            <person name="Zhang B."/>
            <person name="Hu W."/>
            <person name="Eijk M."/>
            <person name="Tang J."/>
            <person name="Witsenboer H."/>
            <person name="Zhao S."/>
            <person name="Li Z."/>
            <person name="Zhang A."/>
            <person name="Wang D."/>
            <person name="Liang C."/>
        </authorList>
    </citation>
    <scope>NUCLEOTIDE SEQUENCE [LARGE SCALE GENOMIC DNA]</scope>
    <source>
        <strain evidence="2">cv. G1812</strain>
    </source>
</reference>
<feature type="compositionally biased region" description="Polar residues" evidence="1">
    <location>
        <begin position="39"/>
        <end position="61"/>
    </location>
</feature>
<reference evidence="2" key="3">
    <citation type="submission" date="2022-06" db="UniProtKB">
        <authorList>
            <consortium name="EnsemblPlants"/>
        </authorList>
    </citation>
    <scope>IDENTIFICATION</scope>
</reference>
<evidence type="ECO:0000313" key="2">
    <source>
        <dbReference type="EnsemblPlants" id="TuG1812G0700005457.01.T01.cds421368"/>
    </source>
</evidence>
<evidence type="ECO:0000313" key="3">
    <source>
        <dbReference type="Proteomes" id="UP000015106"/>
    </source>
</evidence>
<protein>
    <submittedName>
        <fullName evidence="2">Uncharacterized protein</fullName>
    </submittedName>
</protein>